<feature type="coiled-coil region" evidence="1">
    <location>
        <begin position="632"/>
        <end position="659"/>
    </location>
</feature>
<reference evidence="3 4" key="1">
    <citation type="submission" date="2018-07" db="EMBL/GenBank/DDBJ databases">
        <title>The complete nuclear genome of the prasinophyte Chloropicon primus (CCMP1205).</title>
        <authorList>
            <person name="Pombert J.-F."/>
            <person name="Otis C."/>
            <person name="Turmel M."/>
            <person name="Lemieux C."/>
        </authorList>
    </citation>
    <scope>NUCLEOTIDE SEQUENCE [LARGE SCALE GENOMIC DNA]</scope>
    <source>
        <strain evidence="3 4">CCMP1205</strain>
    </source>
</reference>
<evidence type="ECO:0000313" key="3">
    <source>
        <dbReference type="EMBL" id="QDZ19521.1"/>
    </source>
</evidence>
<dbReference type="AlphaFoldDB" id="A0A5B8MGQ4"/>
<evidence type="ECO:0000256" key="2">
    <source>
        <dbReference type="SAM" id="MobiDB-lite"/>
    </source>
</evidence>
<evidence type="ECO:0000256" key="1">
    <source>
        <dbReference type="SAM" id="Coils"/>
    </source>
</evidence>
<feature type="compositionally biased region" description="Basic and acidic residues" evidence="2">
    <location>
        <begin position="243"/>
        <end position="259"/>
    </location>
</feature>
<feature type="coiled-coil region" evidence="1">
    <location>
        <begin position="288"/>
        <end position="315"/>
    </location>
</feature>
<accession>A0A5B8MGQ4</accession>
<feature type="region of interest" description="Disordered" evidence="2">
    <location>
        <begin position="60"/>
        <end position="82"/>
    </location>
</feature>
<gene>
    <name evidence="3" type="ORF">A3770_03p20390</name>
</gene>
<dbReference type="EMBL" id="CP031036">
    <property type="protein sequence ID" value="QDZ19521.1"/>
    <property type="molecule type" value="Genomic_DNA"/>
</dbReference>
<protein>
    <submittedName>
        <fullName evidence="3">Uncharacterized protein</fullName>
    </submittedName>
</protein>
<sequence length="851" mass="94872">MLVPVELSEVLEAFGPEEKKVWDNTMLHPSITCVISELVVQVRNQNKVINELVASRNEGSGEGNGFGVTKGGGRNPQKTSVQDKVRSIEDRLAVVPRDYEMEAAVVEEAPMSVSKVHDRIFQRLEALEAQAPNLVDVSMLEEHKRKTKLALKRYHEKQASLERTCSDASRAEIAKMAAEVLSVASSTTESISESICADYEHMVKSLNLLRGDLDFLVEKLYGKQSGTPSKSAKVSVVVSPSKSKKDKEGKKSSAEEISRRLRSSVSAGSSKGGEGSLIHSTNSLHDKMKSVLELLDRQQERTAEVEEKARASEKALLDHQERILRVETTTPVSSSPSRANSMNLYDNEADGAEEEGKILKLQVKDINSRLDGLASQVEDTHAMLKKPTSAKALAQKMAKMEERMEALKKDQESARKKAALSEDRFRKLTSEKIRTLSGQVTRNMETNKAVVSKMDDLSADCKAKLRQCKTEVSNMRKQASDRPGVREMSFGEAVSKIRSLESKLEDIKSSLESNKKWNAKVMTEKIKRLSDQATKQSELIQSVSAELSKLDDKYKENIDSLSKKTLSKSQGKSFISGEVKVLREYIESRWKEIADQLKESIQVTKESIKITKGLPNSNVVSPGARLQDDGRYEGLLDLLQELQNDIASHSESHRELAARLFRLEEKFESVKESALSQGSAVAVESEMASWKDSMTRQYGELARQIDGYVEDSKAGLKAAAAIEDRLESLVDFLGEKLPGNKASEEVEEKLMSFHRTVLKMANFDEICITEISKLSNRVQNLESVESVRGDPAEADETFEDKLNTKMDYHQALDLLKELKTHFDEALSHKLDVKVFLAHSATKSPYKHSSSR</sequence>
<organism evidence="3 4">
    <name type="scientific">Chloropicon primus</name>
    <dbReference type="NCBI Taxonomy" id="1764295"/>
    <lineage>
        <taxon>Eukaryota</taxon>
        <taxon>Viridiplantae</taxon>
        <taxon>Chlorophyta</taxon>
        <taxon>Chloropicophyceae</taxon>
        <taxon>Chloropicales</taxon>
        <taxon>Chloropicaceae</taxon>
        <taxon>Chloropicon</taxon>
    </lineage>
</organism>
<evidence type="ECO:0000313" key="4">
    <source>
        <dbReference type="Proteomes" id="UP000316726"/>
    </source>
</evidence>
<feature type="compositionally biased region" description="Gly residues" evidence="2">
    <location>
        <begin position="60"/>
        <end position="74"/>
    </location>
</feature>
<proteinExistence type="predicted"/>
<keyword evidence="4" id="KW-1185">Reference proteome</keyword>
<feature type="compositionally biased region" description="Low complexity" evidence="2">
    <location>
        <begin position="229"/>
        <end position="241"/>
    </location>
</feature>
<name>A0A5B8MGQ4_9CHLO</name>
<feature type="coiled-coil region" evidence="1">
    <location>
        <begin position="390"/>
        <end position="424"/>
    </location>
</feature>
<dbReference type="STRING" id="1764295.A0A5B8MGQ4"/>
<dbReference type="Proteomes" id="UP000316726">
    <property type="component" value="Chromosome 3"/>
</dbReference>
<keyword evidence="1" id="KW-0175">Coiled coil</keyword>
<feature type="region of interest" description="Disordered" evidence="2">
    <location>
        <begin position="225"/>
        <end position="280"/>
    </location>
</feature>